<dbReference type="InterPro" id="IPR050763">
    <property type="entry name" value="ABC_transporter_ATP-binding"/>
</dbReference>
<accession>A0A3M2HZ92</accession>
<dbReference type="CDD" id="cd03230">
    <property type="entry name" value="ABC_DR_subfamily_A"/>
    <property type="match status" value="1"/>
</dbReference>
<dbReference type="PROSITE" id="PS50893">
    <property type="entry name" value="ABC_TRANSPORTER_2"/>
    <property type="match status" value="1"/>
</dbReference>
<gene>
    <name evidence="5" type="ORF">EBB59_07020</name>
</gene>
<evidence type="ECO:0000313" key="6">
    <source>
        <dbReference type="Proteomes" id="UP000275012"/>
    </source>
</evidence>
<name>A0A3M2HZ92_9GAMM</name>
<dbReference type="GO" id="GO:0016887">
    <property type="term" value="F:ATP hydrolysis activity"/>
    <property type="evidence" value="ECO:0007669"/>
    <property type="project" value="InterPro"/>
</dbReference>
<keyword evidence="3 5" id="KW-0067">ATP-binding</keyword>
<dbReference type="Pfam" id="PF00005">
    <property type="entry name" value="ABC_tran"/>
    <property type="match status" value="1"/>
</dbReference>
<dbReference type="InterPro" id="IPR003439">
    <property type="entry name" value="ABC_transporter-like_ATP-bd"/>
</dbReference>
<comment type="caution">
    <text evidence="5">The sequence shown here is derived from an EMBL/GenBank/DDBJ whole genome shotgun (WGS) entry which is preliminary data.</text>
</comment>
<dbReference type="PANTHER" id="PTHR42711">
    <property type="entry name" value="ABC TRANSPORTER ATP-BINDING PROTEIN"/>
    <property type="match status" value="1"/>
</dbReference>
<dbReference type="EMBL" id="RFLY01000008">
    <property type="protein sequence ID" value="RMH92970.1"/>
    <property type="molecule type" value="Genomic_DNA"/>
</dbReference>
<keyword evidence="2" id="KW-0547">Nucleotide-binding</keyword>
<dbReference type="PANTHER" id="PTHR42711:SF17">
    <property type="entry name" value="ABC TRANSPORTER ATP-BINDING PROTEIN"/>
    <property type="match status" value="1"/>
</dbReference>
<evidence type="ECO:0000256" key="2">
    <source>
        <dbReference type="ARBA" id="ARBA00022741"/>
    </source>
</evidence>
<evidence type="ECO:0000313" key="5">
    <source>
        <dbReference type="EMBL" id="RMH92970.1"/>
    </source>
</evidence>
<keyword evidence="1" id="KW-0813">Transport</keyword>
<proteinExistence type="predicted"/>
<dbReference type="Proteomes" id="UP000275012">
    <property type="component" value="Unassembled WGS sequence"/>
</dbReference>
<dbReference type="GO" id="GO:0005524">
    <property type="term" value="F:ATP binding"/>
    <property type="evidence" value="ECO:0007669"/>
    <property type="project" value="UniProtKB-KW"/>
</dbReference>
<dbReference type="AlphaFoldDB" id="A0A3M2HZ92"/>
<dbReference type="InterPro" id="IPR027417">
    <property type="entry name" value="P-loop_NTPase"/>
</dbReference>
<evidence type="ECO:0000259" key="4">
    <source>
        <dbReference type="PROSITE" id="PS50893"/>
    </source>
</evidence>
<evidence type="ECO:0000256" key="3">
    <source>
        <dbReference type="ARBA" id="ARBA00022840"/>
    </source>
</evidence>
<sequence>MAQKNLAGTPLDIQALTHRLGNRTVLHDLSLEVGLGELVGLLGPNGAGKTTLLEIIEGIQTPSLGEVRLFGHHPRRLPPAARARIGFIFQRNAIPEHATVAQLIELYRRVHGDSSTLQQTQQRLGLSHLLTRNAGELSIGQRQRVSVFAALAGSPSLVLMDEPTNALDLRSKRAVWDTIIERKREHTLSGLIATHDMEEAEALCDRVVFIEEGHLRGTLSLLAPAEAMPTMLNVDFHAPASFIHSSAAMQSVTVIAADRGDRWRARCPKEQIPGFNAALLEAEREHGFNARLGINPVETESTYLNYVSKAD</sequence>
<dbReference type="SMART" id="SM00382">
    <property type="entry name" value="AAA"/>
    <property type="match status" value="1"/>
</dbReference>
<dbReference type="OrthoDB" id="9781337at2"/>
<keyword evidence="6" id="KW-1185">Reference proteome</keyword>
<reference evidence="5 6" key="1">
    <citation type="submission" date="2018-10" db="EMBL/GenBank/DDBJ databases">
        <title>Proposal of Lysobacter pythonis sp. nov. isolated from royal pythons (Python regius).</title>
        <authorList>
            <person name="Hans-Juergen B."/>
            <person name="Huptas C."/>
            <person name="Sandra B."/>
            <person name="Igor L."/>
            <person name="Joachim S."/>
            <person name="Siegfried S."/>
            <person name="Mareike W."/>
            <person name="Peter K."/>
        </authorList>
    </citation>
    <scope>NUCLEOTIDE SEQUENCE [LARGE SCALE GENOMIC DNA]</scope>
    <source>
        <strain evidence="5 6">4284/11</strain>
    </source>
</reference>
<feature type="domain" description="ABC transporter" evidence="4">
    <location>
        <begin position="11"/>
        <end position="237"/>
    </location>
</feature>
<protein>
    <submittedName>
        <fullName evidence="5">ABC transporter ATP-binding protein</fullName>
    </submittedName>
</protein>
<organism evidence="5 6">
    <name type="scientific">Solilutibacter pythonis</name>
    <dbReference type="NCBI Taxonomy" id="2483112"/>
    <lineage>
        <taxon>Bacteria</taxon>
        <taxon>Pseudomonadati</taxon>
        <taxon>Pseudomonadota</taxon>
        <taxon>Gammaproteobacteria</taxon>
        <taxon>Lysobacterales</taxon>
        <taxon>Lysobacteraceae</taxon>
        <taxon>Solilutibacter</taxon>
    </lineage>
</organism>
<dbReference type="RefSeq" id="WP_122101443.1">
    <property type="nucleotide sequence ID" value="NZ_RFLY01000008.1"/>
</dbReference>
<dbReference type="SUPFAM" id="SSF52540">
    <property type="entry name" value="P-loop containing nucleoside triphosphate hydrolases"/>
    <property type="match status" value="1"/>
</dbReference>
<dbReference type="Gene3D" id="3.40.50.300">
    <property type="entry name" value="P-loop containing nucleotide triphosphate hydrolases"/>
    <property type="match status" value="1"/>
</dbReference>
<evidence type="ECO:0000256" key="1">
    <source>
        <dbReference type="ARBA" id="ARBA00022448"/>
    </source>
</evidence>
<dbReference type="InterPro" id="IPR003593">
    <property type="entry name" value="AAA+_ATPase"/>
</dbReference>